<feature type="chain" id="PRO_5041247908" evidence="1">
    <location>
        <begin position="20"/>
        <end position="144"/>
    </location>
</feature>
<name>A0AA39MR51_ARMTA</name>
<dbReference type="Proteomes" id="UP001175211">
    <property type="component" value="Unassembled WGS sequence"/>
</dbReference>
<protein>
    <submittedName>
        <fullName evidence="2">Uncharacterized protein</fullName>
    </submittedName>
</protein>
<proteinExistence type="predicted"/>
<evidence type="ECO:0000256" key="1">
    <source>
        <dbReference type="SAM" id="SignalP"/>
    </source>
</evidence>
<evidence type="ECO:0000313" key="2">
    <source>
        <dbReference type="EMBL" id="KAK0442775.1"/>
    </source>
</evidence>
<dbReference type="EMBL" id="JAUEPS010000062">
    <property type="protein sequence ID" value="KAK0442775.1"/>
    <property type="molecule type" value="Genomic_DNA"/>
</dbReference>
<dbReference type="RefSeq" id="XP_060324462.1">
    <property type="nucleotide sequence ID" value="XM_060465632.1"/>
</dbReference>
<dbReference type="GeneID" id="85349180"/>
<reference evidence="2" key="1">
    <citation type="submission" date="2023-06" db="EMBL/GenBank/DDBJ databases">
        <authorList>
            <consortium name="Lawrence Berkeley National Laboratory"/>
            <person name="Ahrendt S."/>
            <person name="Sahu N."/>
            <person name="Indic B."/>
            <person name="Wong-Bajracharya J."/>
            <person name="Merenyi Z."/>
            <person name="Ke H.-M."/>
            <person name="Monk M."/>
            <person name="Kocsube S."/>
            <person name="Drula E."/>
            <person name="Lipzen A."/>
            <person name="Balint B."/>
            <person name="Henrissat B."/>
            <person name="Andreopoulos B."/>
            <person name="Martin F.M."/>
            <person name="Harder C.B."/>
            <person name="Rigling D."/>
            <person name="Ford K.L."/>
            <person name="Foster G.D."/>
            <person name="Pangilinan J."/>
            <person name="Papanicolaou A."/>
            <person name="Barry K."/>
            <person name="LaButti K."/>
            <person name="Viragh M."/>
            <person name="Koriabine M."/>
            <person name="Yan M."/>
            <person name="Riley R."/>
            <person name="Champramary S."/>
            <person name="Plett K.L."/>
            <person name="Tsai I.J."/>
            <person name="Slot J."/>
            <person name="Sipos G."/>
            <person name="Plett J."/>
            <person name="Nagy L.G."/>
            <person name="Grigoriev I.V."/>
        </authorList>
    </citation>
    <scope>NUCLEOTIDE SEQUENCE</scope>
    <source>
        <strain evidence="2">CCBAS 213</strain>
    </source>
</reference>
<sequence>MSFSSSTIILFLSALFSTASPLGSRDPTPGCHPNFGGVALTLSTPSGALSWSAKPVLNDPLSASSSSSSKFFFQQNGFPIVDYTVKTVENNNFAVQLGAGGAPLMANTDPSGSNPYALVSRLVSSFFNDLCTTPHICKESEMDG</sequence>
<comment type="caution">
    <text evidence="2">The sequence shown here is derived from an EMBL/GenBank/DDBJ whole genome shotgun (WGS) entry which is preliminary data.</text>
</comment>
<dbReference type="AlphaFoldDB" id="A0AA39MR51"/>
<accession>A0AA39MR51</accession>
<organism evidence="2 3">
    <name type="scientific">Armillaria tabescens</name>
    <name type="common">Ringless honey mushroom</name>
    <name type="synonym">Agaricus tabescens</name>
    <dbReference type="NCBI Taxonomy" id="1929756"/>
    <lineage>
        <taxon>Eukaryota</taxon>
        <taxon>Fungi</taxon>
        <taxon>Dikarya</taxon>
        <taxon>Basidiomycota</taxon>
        <taxon>Agaricomycotina</taxon>
        <taxon>Agaricomycetes</taxon>
        <taxon>Agaricomycetidae</taxon>
        <taxon>Agaricales</taxon>
        <taxon>Marasmiineae</taxon>
        <taxon>Physalacriaceae</taxon>
        <taxon>Desarmillaria</taxon>
    </lineage>
</organism>
<feature type="signal peptide" evidence="1">
    <location>
        <begin position="1"/>
        <end position="19"/>
    </location>
</feature>
<keyword evidence="1" id="KW-0732">Signal</keyword>
<evidence type="ECO:0000313" key="3">
    <source>
        <dbReference type="Proteomes" id="UP001175211"/>
    </source>
</evidence>
<keyword evidence="3" id="KW-1185">Reference proteome</keyword>
<gene>
    <name evidence="2" type="ORF">EV420DRAFT_1070911</name>
</gene>